<proteinExistence type="predicted"/>
<reference evidence="1" key="1">
    <citation type="submission" date="2021-01" db="EMBL/GenBank/DDBJ databases">
        <authorList>
            <person name="Corre E."/>
            <person name="Pelletier E."/>
            <person name="Niang G."/>
            <person name="Scheremetjew M."/>
            <person name="Finn R."/>
            <person name="Kale V."/>
            <person name="Holt S."/>
            <person name="Cochrane G."/>
            <person name="Meng A."/>
            <person name="Brown T."/>
            <person name="Cohen L."/>
        </authorList>
    </citation>
    <scope>NUCLEOTIDE SEQUENCE</scope>
    <source>
        <strain evidence="1">NY070348D</strain>
    </source>
</reference>
<sequence length="274" mass="30277">MSRLRQVVVVADSLDDTVKEFCSKLQTFVTYSDPDVAIFGLENAILPIGHSFVEVVAPIKANSQDTAAGRYINRFGCGGYMILVQLRDGEAMQNCLLTCSKNHWEPIHTGSRDENLISKPFSLDGPGFEGNGIAGIHLHPKVTGCIAELSIQKPRSKWEWAGRKWFTADERTKIAHSSSIGFAAVVIAATNHQLIVDNWQKALDLPQDRIIKHDHQSTLTLDDDTELIFRNPSHPQENGLVELHVYTTKAKDVTRTSIGGLDVVLKHPFGKAAL</sequence>
<organism evidence="1">
    <name type="scientific">Mucochytrium quahogii</name>
    <dbReference type="NCBI Taxonomy" id="96639"/>
    <lineage>
        <taxon>Eukaryota</taxon>
        <taxon>Sar</taxon>
        <taxon>Stramenopiles</taxon>
        <taxon>Bigyra</taxon>
        <taxon>Labyrinthulomycetes</taxon>
        <taxon>Thraustochytrida</taxon>
        <taxon>Thraustochytriidae</taxon>
        <taxon>Mucochytrium</taxon>
    </lineage>
</organism>
<evidence type="ECO:0008006" key="2">
    <source>
        <dbReference type="Google" id="ProtNLM"/>
    </source>
</evidence>
<accession>A0A7S2RMC8</accession>
<gene>
    <name evidence="1" type="ORF">QSP1433_LOCUS4622</name>
</gene>
<dbReference type="AlphaFoldDB" id="A0A7S2RMC8"/>
<evidence type="ECO:0000313" key="1">
    <source>
        <dbReference type="EMBL" id="CAD9674233.1"/>
    </source>
</evidence>
<name>A0A7S2RMC8_9STRA</name>
<dbReference type="EMBL" id="HBHK01007536">
    <property type="protein sequence ID" value="CAD9674233.1"/>
    <property type="molecule type" value="Transcribed_RNA"/>
</dbReference>
<protein>
    <recommendedName>
        <fullName evidence="2">Glyoxalase-like domain-containing protein</fullName>
    </recommendedName>
</protein>